<organism evidence="3 4">
    <name type="scientific">Leucosporidium creatinivorum</name>
    <dbReference type="NCBI Taxonomy" id="106004"/>
    <lineage>
        <taxon>Eukaryota</taxon>
        <taxon>Fungi</taxon>
        <taxon>Dikarya</taxon>
        <taxon>Basidiomycota</taxon>
        <taxon>Pucciniomycotina</taxon>
        <taxon>Microbotryomycetes</taxon>
        <taxon>Leucosporidiales</taxon>
        <taxon>Leucosporidium</taxon>
    </lineage>
</organism>
<feature type="compositionally biased region" description="Pro residues" evidence="1">
    <location>
        <begin position="334"/>
        <end position="343"/>
    </location>
</feature>
<feature type="compositionally biased region" description="Basic and acidic residues" evidence="1">
    <location>
        <begin position="86"/>
        <end position="103"/>
    </location>
</feature>
<feature type="region of interest" description="Disordered" evidence="1">
    <location>
        <begin position="1"/>
        <end position="31"/>
    </location>
</feature>
<dbReference type="STRING" id="106004.A0A1Y2DCU6"/>
<protein>
    <recommendedName>
        <fullName evidence="2">Wbp11/ELF5/Saf1 N-terminal domain-containing protein</fullName>
    </recommendedName>
</protein>
<feature type="region of interest" description="Disordered" evidence="1">
    <location>
        <begin position="423"/>
        <end position="455"/>
    </location>
</feature>
<dbReference type="AlphaFoldDB" id="A0A1Y2DCU6"/>
<feature type="compositionally biased region" description="Pro residues" evidence="1">
    <location>
        <begin position="264"/>
        <end position="277"/>
    </location>
</feature>
<dbReference type="Proteomes" id="UP000193467">
    <property type="component" value="Unassembled WGS sequence"/>
</dbReference>
<accession>A0A1Y2DCU6</accession>
<dbReference type="Pfam" id="PF09429">
    <property type="entry name" value="Wbp11"/>
    <property type="match status" value="1"/>
</dbReference>
<evidence type="ECO:0000256" key="1">
    <source>
        <dbReference type="SAM" id="MobiDB-lite"/>
    </source>
</evidence>
<dbReference type="GO" id="GO:0006396">
    <property type="term" value="P:RNA processing"/>
    <property type="evidence" value="ECO:0007669"/>
    <property type="project" value="InterPro"/>
</dbReference>
<feature type="compositionally biased region" description="Acidic residues" evidence="1">
    <location>
        <begin position="194"/>
        <end position="203"/>
    </location>
</feature>
<proteinExistence type="predicted"/>
<feature type="domain" description="Wbp11/ELF5/Saf1 N-terminal" evidence="2">
    <location>
        <begin position="4"/>
        <end position="77"/>
    </location>
</feature>
<feature type="compositionally biased region" description="Pro residues" evidence="1">
    <location>
        <begin position="237"/>
        <end position="248"/>
    </location>
</feature>
<feature type="compositionally biased region" description="Acidic residues" evidence="1">
    <location>
        <begin position="167"/>
        <end position="182"/>
    </location>
</feature>
<name>A0A1Y2DCU6_9BASI</name>
<dbReference type="OrthoDB" id="205569at2759"/>
<feature type="compositionally biased region" description="Basic and acidic residues" evidence="1">
    <location>
        <begin position="436"/>
        <end position="455"/>
    </location>
</feature>
<evidence type="ECO:0000313" key="4">
    <source>
        <dbReference type="Proteomes" id="UP000193467"/>
    </source>
</evidence>
<keyword evidence="4" id="KW-1185">Reference proteome</keyword>
<dbReference type="EMBL" id="MCGR01000083">
    <property type="protein sequence ID" value="ORY57092.1"/>
    <property type="molecule type" value="Genomic_DNA"/>
</dbReference>
<feature type="region of interest" description="Disordered" evidence="1">
    <location>
        <begin position="86"/>
        <end position="350"/>
    </location>
</feature>
<comment type="caution">
    <text evidence="3">The sequence shown here is derived from an EMBL/GenBank/DDBJ whole genome shotgun (WGS) entry which is preliminary data.</text>
</comment>
<evidence type="ECO:0000313" key="3">
    <source>
        <dbReference type="EMBL" id="ORY57092.1"/>
    </source>
</evidence>
<feature type="region of interest" description="Disordered" evidence="1">
    <location>
        <begin position="378"/>
        <end position="409"/>
    </location>
</feature>
<sequence>MAKNAVDAHRKALRKKEVAKNKQDRKKAREISVVKKDTRSIEADIRKLSGQAQQGPLSAADKEELASLRGELARINKAKTEYVEAHPEHRKFVFPERAGDKEAANAGPQGDPPGLYGRDGKLKHPERSIYYDPVFNPFGAPPPGMPYRERPPTMEEMAAFQPVGAPMDEDDDSDDDDEDDDIVMPAGPPPGSDDSSDDSDDSDGIQMPEGPPPPKPQEQTGNQAYANRVAISRPQRGPRPPKALPPRPQFAQPFHPDPHMRHGGPPPQPFRPPPPFGAPSGPRNPNLPPRPAPGQIQDPLSDAPHQTFQAFQQARNQPPPPPPDGAAGPQLPTGAPPPPPPGLPAHFAGTAAGAGATISAAPVLRDLKKEATAFLPSHMRKKKAAPAPGASAGLSTIDATKGAGEDTGRERASLMGALKDAGIGAAKGGAPASAPKTDKGKEDYERFQKEMEGFL</sequence>
<evidence type="ECO:0000259" key="2">
    <source>
        <dbReference type="Pfam" id="PF09429"/>
    </source>
</evidence>
<dbReference type="InterPro" id="IPR019007">
    <property type="entry name" value="Wbp11/ELF5/Saf1_N"/>
</dbReference>
<reference evidence="3 4" key="1">
    <citation type="submission" date="2016-07" db="EMBL/GenBank/DDBJ databases">
        <title>Pervasive Adenine N6-methylation of Active Genes in Fungi.</title>
        <authorList>
            <consortium name="DOE Joint Genome Institute"/>
            <person name="Mondo S.J."/>
            <person name="Dannebaum R.O."/>
            <person name="Kuo R.C."/>
            <person name="Labutti K."/>
            <person name="Haridas S."/>
            <person name="Kuo A."/>
            <person name="Salamov A."/>
            <person name="Ahrendt S.R."/>
            <person name="Lipzen A."/>
            <person name="Sullivan W."/>
            <person name="Andreopoulos W.B."/>
            <person name="Clum A."/>
            <person name="Lindquist E."/>
            <person name="Daum C."/>
            <person name="Ramamoorthy G.K."/>
            <person name="Gryganskyi A."/>
            <person name="Culley D."/>
            <person name="Magnuson J.K."/>
            <person name="James T.Y."/>
            <person name="O'Malley M.A."/>
            <person name="Stajich J.E."/>
            <person name="Spatafora J.W."/>
            <person name="Visel A."/>
            <person name="Grigoriev I.V."/>
        </authorList>
    </citation>
    <scope>NUCLEOTIDE SEQUENCE [LARGE SCALE GENOMIC DNA]</scope>
    <source>
        <strain evidence="3 4">62-1032</strain>
    </source>
</reference>
<feature type="compositionally biased region" description="Low complexity" evidence="1">
    <location>
        <begin position="423"/>
        <end position="435"/>
    </location>
</feature>
<gene>
    <name evidence="3" type="ORF">BCR35DRAFT_309678</name>
</gene>
<feature type="compositionally biased region" description="Basic and acidic residues" evidence="1">
    <location>
        <begin position="118"/>
        <end position="129"/>
    </location>
</feature>
<dbReference type="InParanoid" id="A0A1Y2DCU6"/>
<dbReference type="Pfam" id="PF12622">
    <property type="entry name" value="NpwBP"/>
    <property type="match status" value="1"/>
</dbReference>